<proteinExistence type="predicted"/>
<reference evidence="2" key="1">
    <citation type="journal article" date="2019" name="Int. J. Syst. Evol. Microbiol.">
        <title>The Global Catalogue of Microorganisms (GCM) 10K type strain sequencing project: providing services to taxonomists for standard genome sequencing and annotation.</title>
        <authorList>
            <consortium name="The Broad Institute Genomics Platform"/>
            <consortium name="The Broad Institute Genome Sequencing Center for Infectious Disease"/>
            <person name="Wu L."/>
            <person name="Ma J."/>
        </authorList>
    </citation>
    <scope>NUCLEOTIDE SEQUENCE [LARGE SCALE GENOMIC DNA]</scope>
    <source>
        <strain evidence="2">TBRC 7912</strain>
    </source>
</reference>
<keyword evidence="2" id="KW-1185">Reference proteome</keyword>
<accession>A0ABV8FEU7</accession>
<evidence type="ECO:0000313" key="2">
    <source>
        <dbReference type="Proteomes" id="UP001595698"/>
    </source>
</evidence>
<dbReference type="Proteomes" id="UP001595698">
    <property type="component" value="Unassembled WGS sequence"/>
</dbReference>
<dbReference type="RefSeq" id="WP_386196702.1">
    <property type="nucleotide sequence ID" value="NZ_JBHSBC010000056.1"/>
</dbReference>
<comment type="caution">
    <text evidence="1">The sequence shown here is derived from an EMBL/GenBank/DDBJ whole genome shotgun (WGS) entry which is preliminary data.</text>
</comment>
<gene>
    <name evidence="1" type="ORF">ACFOYY_40410</name>
</gene>
<name>A0ABV8FEU7_9ACTN</name>
<sequence>MPELPKLIRVERIGGSFFKLEINGEDFPHALIADAPITATMVQDSLASLNLTLMAERVEFIDDPFGKGVPISD</sequence>
<dbReference type="EMBL" id="JBHSBC010000056">
    <property type="protein sequence ID" value="MFC3986451.1"/>
    <property type="molecule type" value="Genomic_DNA"/>
</dbReference>
<protein>
    <submittedName>
        <fullName evidence="1">Uncharacterized protein</fullName>
    </submittedName>
</protein>
<organism evidence="1 2">
    <name type="scientific">Streptosporangium jomthongense</name>
    <dbReference type="NCBI Taxonomy" id="1193683"/>
    <lineage>
        <taxon>Bacteria</taxon>
        <taxon>Bacillati</taxon>
        <taxon>Actinomycetota</taxon>
        <taxon>Actinomycetes</taxon>
        <taxon>Streptosporangiales</taxon>
        <taxon>Streptosporangiaceae</taxon>
        <taxon>Streptosporangium</taxon>
    </lineage>
</organism>
<evidence type="ECO:0000313" key="1">
    <source>
        <dbReference type="EMBL" id="MFC3986451.1"/>
    </source>
</evidence>